<proteinExistence type="predicted"/>
<keyword evidence="3" id="KW-1185">Reference proteome</keyword>
<comment type="caution">
    <text evidence="2">The sequence shown here is derived from an EMBL/GenBank/DDBJ whole genome shotgun (WGS) entry which is preliminary data.</text>
</comment>
<protein>
    <submittedName>
        <fullName evidence="2">Uncharacterized protein</fullName>
    </submittedName>
</protein>
<reference evidence="2" key="1">
    <citation type="submission" date="2022-10" db="EMBL/GenBank/DDBJ databases">
        <title>Tapping the CABI collections for fungal endophytes: first genome assemblies for Collariella, Neodidymelliopsis, Ascochyta clinopodiicola, Didymella pomorum, Didymosphaeria variabile, Neocosmospora piperis and Neocucurbitaria cava.</title>
        <authorList>
            <person name="Hill R."/>
        </authorList>
    </citation>
    <scope>NUCLEOTIDE SEQUENCE</scope>
    <source>
        <strain evidence="2">IMI 360193</strain>
    </source>
</reference>
<evidence type="ECO:0000313" key="3">
    <source>
        <dbReference type="Proteomes" id="UP001140562"/>
    </source>
</evidence>
<accession>A0A9W9C293</accession>
<feature type="region of interest" description="Disordered" evidence="1">
    <location>
        <begin position="83"/>
        <end position="160"/>
    </location>
</feature>
<name>A0A9W9C293_9PLEO</name>
<gene>
    <name evidence="2" type="ORF">N0V87_002818</name>
</gene>
<feature type="compositionally biased region" description="Basic and acidic residues" evidence="1">
    <location>
        <begin position="136"/>
        <end position="150"/>
    </location>
</feature>
<dbReference type="OrthoDB" id="3796455at2759"/>
<organism evidence="2 3">
    <name type="scientific">Didymella glomerata</name>
    <dbReference type="NCBI Taxonomy" id="749621"/>
    <lineage>
        <taxon>Eukaryota</taxon>
        <taxon>Fungi</taxon>
        <taxon>Dikarya</taxon>
        <taxon>Ascomycota</taxon>
        <taxon>Pezizomycotina</taxon>
        <taxon>Dothideomycetes</taxon>
        <taxon>Pleosporomycetidae</taxon>
        <taxon>Pleosporales</taxon>
        <taxon>Pleosporineae</taxon>
        <taxon>Didymellaceae</taxon>
        <taxon>Didymella</taxon>
    </lineage>
</organism>
<dbReference type="Proteomes" id="UP001140562">
    <property type="component" value="Unassembled WGS sequence"/>
</dbReference>
<dbReference type="EMBL" id="JAPEUV010000019">
    <property type="protein sequence ID" value="KAJ4339880.1"/>
    <property type="molecule type" value="Genomic_DNA"/>
</dbReference>
<dbReference type="AlphaFoldDB" id="A0A9W9C293"/>
<feature type="compositionally biased region" description="Basic residues" evidence="1">
    <location>
        <begin position="125"/>
        <end position="135"/>
    </location>
</feature>
<sequence length="182" mass="19113">MPPKKEAAAPNTTIEGYDVKETRILAAAFVSSLGAGKYDWPLFAKLTGFTEGSLKKFWPPVKNKAIEQTESFGAFLNGAGGVAAAPNAPAGGKKRKAADADADADLDPKTSSADTTGGKAEGKTKKASAKKRGKKAKTEEVEEKKVKEEENSADGGDGLGEFVYRKNVVDWLESTDGTADEA</sequence>
<evidence type="ECO:0000256" key="1">
    <source>
        <dbReference type="SAM" id="MobiDB-lite"/>
    </source>
</evidence>
<evidence type="ECO:0000313" key="2">
    <source>
        <dbReference type="EMBL" id="KAJ4339880.1"/>
    </source>
</evidence>